<keyword evidence="5" id="KW-1185">Reference proteome</keyword>
<dbReference type="InterPro" id="IPR053134">
    <property type="entry name" value="RNA-dir_DNA_polymerase"/>
</dbReference>
<evidence type="ECO:0000256" key="1">
    <source>
        <dbReference type="ARBA" id="ARBA00022664"/>
    </source>
</evidence>
<accession>A0A9Q3BB49</accession>
<evidence type="ECO:0000256" key="2">
    <source>
        <dbReference type="SAM" id="MobiDB-lite"/>
    </source>
</evidence>
<dbReference type="SUPFAM" id="SSF57756">
    <property type="entry name" value="Retrovirus zinc finger-like domains"/>
    <property type="match status" value="1"/>
</dbReference>
<dbReference type="PANTHER" id="PTHR24559:SF444">
    <property type="entry name" value="REVERSE TRANSCRIPTASE DOMAIN-CONTAINING PROTEIN"/>
    <property type="match status" value="1"/>
</dbReference>
<comment type="caution">
    <text evidence="4">The sequence shown here is derived from an EMBL/GenBank/DDBJ whole genome shotgun (WGS) entry which is preliminary data.</text>
</comment>
<protein>
    <recommendedName>
        <fullName evidence="3">Reverse transcriptase domain-containing protein</fullName>
    </recommendedName>
</protein>
<dbReference type="SUPFAM" id="SSF56672">
    <property type="entry name" value="DNA/RNA polymerases"/>
    <property type="match status" value="1"/>
</dbReference>
<dbReference type="InterPro" id="IPR036875">
    <property type="entry name" value="Znf_CCHC_sf"/>
</dbReference>
<dbReference type="GO" id="GO:0006397">
    <property type="term" value="P:mRNA processing"/>
    <property type="evidence" value="ECO:0007669"/>
    <property type="project" value="UniProtKB-KW"/>
</dbReference>
<dbReference type="InterPro" id="IPR043128">
    <property type="entry name" value="Rev_trsase/Diguanyl_cyclase"/>
</dbReference>
<keyword evidence="1" id="KW-0507">mRNA processing</keyword>
<organism evidence="4 5">
    <name type="scientific">Austropuccinia psidii MF-1</name>
    <dbReference type="NCBI Taxonomy" id="1389203"/>
    <lineage>
        <taxon>Eukaryota</taxon>
        <taxon>Fungi</taxon>
        <taxon>Dikarya</taxon>
        <taxon>Basidiomycota</taxon>
        <taxon>Pucciniomycotina</taxon>
        <taxon>Pucciniomycetes</taxon>
        <taxon>Pucciniales</taxon>
        <taxon>Sphaerophragmiaceae</taxon>
        <taxon>Austropuccinia</taxon>
    </lineage>
</organism>
<dbReference type="Gene3D" id="3.10.10.10">
    <property type="entry name" value="HIV Type 1 Reverse Transcriptase, subunit A, domain 1"/>
    <property type="match status" value="1"/>
</dbReference>
<dbReference type="PANTHER" id="PTHR24559">
    <property type="entry name" value="TRANSPOSON TY3-I GAG-POL POLYPROTEIN"/>
    <property type="match status" value="1"/>
</dbReference>
<proteinExistence type="predicted"/>
<dbReference type="EMBL" id="AVOT02000222">
    <property type="protein sequence ID" value="MBW0461790.1"/>
    <property type="molecule type" value="Genomic_DNA"/>
</dbReference>
<evidence type="ECO:0000259" key="3">
    <source>
        <dbReference type="Pfam" id="PF00078"/>
    </source>
</evidence>
<dbReference type="Pfam" id="PF00078">
    <property type="entry name" value="RVT_1"/>
    <property type="match status" value="1"/>
</dbReference>
<dbReference type="CDD" id="cd01647">
    <property type="entry name" value="RT_LTR"/>
    <property type="match status" value="1"/>
</dbReference>
<dbReference type="InterPro" id="IPR043502">
    <property type="entry name" value="DNA/RNA_pol_sf"/>
</dbReference>
<dbReference type="Proteomes" id="UP000765509">
    <property type="component" value="Unassembled WGS sequence"/>
</dbReference>
<feature type="domain" description="Reverse transcriptase" evidence="3">
    <location>
        <begin position="473"/>
        <end position="590"/>
    </location>
</feature>
<gene>
    <name evidence="4" type="ORF">O181_001505</name>
</gene>
<name>A0A9Q3BB49_9BASI</name>
<dbReference type="InterPro" id="IPR000477">
    <property type="entry name" value="RT_dom"/>
</dbReference>
<dbReference type="GO" id="GO:0008270">
    <property type="term" value="F:zinc ion binding"/>
    <property type="evidence" value="ECO:0007669"/>
    <property type="project" value="InterPro"/>
</dbReference>
<sequence>MDKDTYEWCLRQSKRPKAIDPQMNIQIRNHKLLTQIKGELQHSIKCRFNQICTLDDIAKTLQEVRTRTNIGSYSPYKSSSFRKEQPFRVGFKDRPKERVSEVTKKKKSCHHCGLTDHFDNKCPNKKKKVYSIEKVPEEESPSEDSELGSMGDSVREHSDEDQDSREEFPVEYQEETQVEIQDIQLEAGMPQDTAKKNLCKHTQDAQTFLVTPTKRISYIHGTATKLTVCIKNAQHPLIIESGAHCYIVAKDYLDNHFPNWEKQLFLTKEKNFKSASGKMRSIGTIIKEIIIPHRKGNIRLNPELVVLRDSCIQGFLLGADYQRMYGIDIYNYKTNHITIGKNKEKKFPLDIYQMSTYDPLEELLNKFRDGQLSTNLNSKQKPHLIKILRKNRTAFAIGEEPLGKFRGHDIELYLDVERPYPPMLERPPYPERLETRKEIEKDINEHLDMNVIRKIGHNEIVGITNPVHITWHDGKYRLCGDLRSLNNYPKGNRYPIPRIPYALEKLEKARYVTMMDYMKGFHKNGVEPKSMKLLRIICHEGIYEYTRIPFSNKNAPANFQRVMETIFQKGILEGWMVVYIYDIIIYSETWEHNVQ</sequence>
<dbReference type="GO" id="GO:0003676">
    <property type="term" value="F:nucleic acid binding"/>
    <property type="evidence" value="ECO:0007669"/>
    <property type="project" value="InterPro"/>
</dbReference>
<evidence type="ECO:0000313" key="4">
    <source>
        <dbReference type="EMBL" id="MBW0461790.1"/>
    </source>
</evidence>
<evidence type="ECO:0000313" key="5">
    <source>
        <dbReference type="Proteomes" id="UP000765509"/>
    </source>
</evidence>
<feature type="region of interest" description="Disordered" evidence="2">
    <location>
        <begin position="133"/>
        <end position="171"/>
    </location>
</feature>
<dbReference type="Gene3D" id="3.30.70.270">
    <property type="match status" value="1"/>
</dbReference>
<reference evidence="4" key="1">
    <citation type="submission" date="2021-03" db="EMBL/GenBank/DDBJ databases">
        <title>Draft genome sequence of rust myrtle Austropuccinia psidii MF-1, a brazilian biotype.</title>
        <authorList>
            <person name="Quecine M.C."/>
            <person name="Pachon D.M.R."/>
            <person name="Bonatelli M.L."/>
            <person name="Correr F.H."/>
            <person name="Franceschini L.M."/>
            <person name="Leite T.F."/>
            <person name="Margarido G.R.A."/>
            <person name="Almeida C.A."/>
            <person name="Ferrarezi J.A."/>
            <person name="Labate C.A."/>
        </authorList>
    </citation>
    <scope>NUCLEOTIDE SEQUENCE</scope>
    <source>
        <strain evidence="4">MF-1</strain>
    </source>
</reference>
<dbReference type="AlphaFoldDB" id="A0A9Q3BB49"/>